<dbReference type="InterPro" id="IPR032466">
    <property type="entry name" value="Metal_Hydrolase"/>
</dbReference>
<keyword evidence="3 8" id="KW-0479">Metal-binding</keyword>
<gene>
    <name evidence="10" type="ORF">yc1106_01090</name>
</gene>
<dbReference type="PANTHER" id="PTHR11271:SF6">
    <property type="entry name" value="GUANINE DEAMINASE"/>
    <property type="match status" value="1"/>
</dbReference>
<dbReference type="SUPFAM" id="SSF51338">
    <property type="entry name" value="Composite domain of metallo-dependent hydrolases"/>
    <property type="match status" value="1"/>
</dbReference>
<evidence type="ECO:0000256" key="8">
    <source>
        <dbReference type="RuleBase" id="RU366009"/>
    </source>
</evidence>
<comment type="catalytic activity">
    <reaction evidence="6 8">
        <text>guanine + H2O + H(+) = xanthine + NH4(+)</text>
        <dbReference type="Rhea" id="RHEA:14665"/>
        <dbReference type="ChEBI" id="CHEBI:15377"/>
        <dbReference type="ChEBI" id="CHEBI:15378"/>
        <dbReference type="ChEBI" id="CHEBI:16235"/>
        <dbReference type="ChEBI" id="CHEBI:17712"/>
        <dbReference type="ChEBI" id="CHEBI:28938"/>
        <dbReference type="EC" id="3.5.4.3"/>
    </reaction>
</comment>
<evidence type="ECO:0000259" key="9">
    <source>
        <dbReference type="Pfam" id="PF01979"/>
    </source>
</evidence>
<dbReference type="SUPFAM" id="SSF51556">
    <property type="entry name" value="Metallo-dependent hydrolases"/>
    <property type="match status" value="1"/>
</dbReference>
<evidence type="ECO:0000256" key="5">
    <source>
        <dbReference type="ARBA" id="ARBA00022833"/>
    </source>
</evidence>
<reference evidence="10" key="1">
    <citation type="submission" date="2021-12" db="EMBL/GenBank/DDBJ databases">
        <title>Curvularia clavata genome.</title>
        <authorList>
            <person name="Cao Y."/>
        </authorList>
    </citation>
    <scope>NUCLEOTIDE SEQUENCE</scope>
    <source>
        <strain evidence="10">Yc1106</strain>
    </source>
</reference>
<evidence type="ECO:0000256" key="7">
    <source>
        <dbReference type="ARBA" id="ARBA00056079"/>
    </source>
</evidence>
<dbReference type="Gene3D" id="3.20.20.140">
    <property type="entry name" value="Metal-dependent hydrolases"/>
    <property type="match status" value="1"/>
</dbReference>
<dbReference type="CDD" id="cd01303">
    <property type="entry name" value="GDEase"/>
    <property type="match status" value="1"/>
</dbReference>
<dbReference type="InterPro" id="IPR011059">
    <property type="entry name" value="Metal-dep_hydrolase_composite"/>
</dbReference>
<feature type="domain" description="Amidohydrolase-related" evidence="9">
    <location>
        <begin position="79"/>
        <end position="462"/>
    </location>
</feature>
<evidence type="ECO:0000256" key="4">
    <source>
        <dbReference type="ARBA" id="ARBA00022801"/>
    </source>
</evidence>
<evidence type="ECO:0000313" key="10">
    <source>
        <dbReference type="EMBL" id="USP73816.1"/>
    </source>
</evidence>
<dbReference type="Proteomes" id="UP001056012">
    <property type="component" value="Chromosome 1"/>
</dbReference>
<dbReference type="PANTHER" id="PTHR11271">
    <property type="entry name" value="GUANINE DEAMINASE"/>
    <property type="match status" value="1"/>
</dbReference>
<dbReference type="AlphaFoldDB" id="A0A9Q8Z0U4"/>
<dbReference type="Gene3D" id="2.30.40.10">
    <property type="entry name" value="Urease, subunit C, domain 1"/>
    <property type="match status" value="1"/>
</dbReference>
<keyword evidence="4 8" id="KW-0378">Hydrolase</keyword>
<dbReference type="InterPro" id="IPR006680">
    <property type="entry name" value="Amidohydro-rel"/>
</dbReference>
<dbReference type="VEuPathDB" id="FungiDB:yc1106_01090"/>
<dbReference type="GO" id="GO:0008892">
    <property type="term" value="F:guanine deaminase activity"/>
    <property type="evidence" value="ECO:0007669"/>
    <property type="project" value="UniProtKB-UniRule"/>
</dbReference>
<dbReference type="FunFam" id="3.20.20.140:FF:000022">
    <property type="entry name" value="Guanine deaminase"/>
    <property type="match status" value="1"/>
</dbReference>
<sequence length="484" mass="53255">MAASTPISNTIYLGPFVHSTSLSTLEIEPNGAIGVDSNGIIRFVNRNVTSLDSLLSTLEQVWTDAKVIAIGNAERGFFFPGFIDTHVHAPQHPNTGLFGKTTLLDWLQKYTFPTEASFSDIHRAYRVYMNFVSRTLSHGTTTAAYYATIHVPATNALADICLARGQRALVGRVCMNSDLSPDYYRDESVEKSYADSKASIEYIRSIDPKGDIVKPIITPRFAPSCTAECLSAMGRLAQETDAHVQTHISENKGEIELVKSLFPESESYAHVYDMHGLLTEKTILAHCVHLGQDERKMILDRKSKISHCPASNTAITSGCAPIRDLLDEGHTIGLGTDVSGGFSPSILENVRQAIWVSRHLCIQTSSDSAKLSTEEALYLATRGGAAVVGLEDKVGGFEVGKEWDAQMINLGSVGDYGNENGVFEEGPVDVFGWESWPDKVEKWVYSGDDRNTVAVWVKGRLVHQTDKYPYRKEAEYAPPKDRTP</sequence>
<evidence type="ECO:0000256" key="6">
    <source>
        <dbReference type="ARBA" id="ARBA00051148"/>
    </source>
</evidence>
<comment type="pathway">
    <text evidence="1 8">Purine metabolism; guanine degradation; xanthine from guanine: step 1/1.</text>
</comment>
<dbReference type="OrthoDB" id="194468at2759"/>
<keyword evidence="5 8" id="KW-0862">Zinc</keyword>
<organism evidence="10 11">
    <name type="scientific">Curvularia clavata</name>
    <dbReference type="NCBI Taxonomy" id="95742"/>
    <lineage>
        <taxon>Eukaryota</taxon>
        <taxon>Fungi</taxon>
        <taxon>Dikarya</taxon>
        <taxon>Ascomycota</taxon>
        <taxon>Pezizomycotina</taxon>
        <taxon>Dothideomycetes</taxon>
        <taxon>Pleosporomycetidae</taxon>
        <taxon>Pleosporales</taxon>
        <taxon>Pleosporineae</taxon>
        <taxon>Pleosporaceae</taxon>
        <taxon>Curvularia</taxon>
    </lineage>
</organism>
<evidence type="ECO:0000256" key="3">
    <source>
        <dbReference type="ARBA" id="ARBA00022723"/>
    </source>
</evidence>
<keyword evidence="11" id="KW-1185">Reference proteome</keyword>
<comment type="similarity">
    <text evidence="2 8">Belongs to the metallo-dependent hydrolases superfamily. ATZ/TRZ family.</text>
</comment>
<dbReference type="GO" id="GO:0006147">
    <property type="term" value="P:guanine catabolic process"/>
    <property type="evidence" value="ECO:0007669"/>
    <property type="project" value="UniProtKB-UniRule"/>
</dbReference>
<dbReference type="EC" id="3.5.4.3" evidence="8"/>
<dbReference type="InterPro" id="IPR014311">
    <property type="entry name" value="Guanine_deaminase"/>
</dbReference>
<dbReference type="GO" id="GO:0008270">
    <property type="term" value="F:zinc ion binding"/>
    <property type="evidence" value="ECO:0007669"/>
    <property type="project" value="UniProtKB-UniRule"/>
</dbReference>
<dbReference type="InterPro" id="IPR051607">
    <property type="entry name" value="Metallo-dep_hydrolases"/>
</dbReference>
<accession>A0A9Q8Z0U4</accession>
<dbReference type="Pfam" id="PF01979">
    <property type="entry name" value="Amidohydro_1"/>
    <property type="match status" value="1"/>
</dbReference>
<name>A0A9Q8Z0U4_CURCL</name>
<protein>
    <recommendedName>
        <fullName evidence="8">Guanine deaminase</fullName>
        <shortName evidence="8">Guanase</shortName>
        <ecNumber evidence="8">3.5.4.3</ecNumber>
    </recommendedName>
    <alternativeName>
        <fullName evidence="8">Guanine aminohydrolase</fullName>
    </alternativeName>
</protein>
<evidence type="ECO:0000313" key="11">
    <source>
        <dbReference type="Proteomes" id="UP001056012"/>
    </source>
</evidence>
<comment type="cofactor">
    <cofactor evidence="8">
        <name>Zn(2+)</name>
        <dbReference type="ChEBI" id="CHEBI:29105"/>
    </cofactor>
    <text evidence="8">Binds 1 zinc ion per subunit.</text>
</comment>
<dbReference type="GO" id="GO:0005829">
    <property type="term" value="C:cytosol"/>
    <property type="evidence" value="ECO:0007669"/>
    <property type="project" value="TreeGrafter"/>
</dbReference>
<evidence type="ECO:0000256" key="1">
    <source>
        <dbReference type="ARBA" id="ARBA00004984"/>
    </source>
</evidence>
<evidence type="ECO:0000256" key="2">
    <source>
        <dbReference type="ARBA" id="ARBA00006745"/>
    </source>
</evidence>
<proteinExistence type="inferred from homology"/>
<dbReference type="EMBL" id="CP089274">
    <property type="protein sequence ID" value="USP73816.1"/>
    <property type="molecule type" value="Genomic_DNA"/>
</dbReference>
<comment type="function">
    <text evidence="7 8">Catalyzes the hydrolytic deamination of guanine, producing xanthine and ammonia.</text>
</comment>
<dbReference type="NCBIfam" id="TIGR02967">
    <property type="entry name" value="guan_deamin"/>
    <property type="match status" value="1"/>
</dbReference>